<dbReference type="Proteomes" id="UP001732700">
    <property type="component" value="Chromosome 4A"/>
</dbReference>
<keyword evidence="2" id="KW-1185">Reference proteome</keyword>
<accession>A0ACD5WPZ8</accession>
<evidence type="ECO:0000313" key="1">
    <source>
        <dbReference type="EnsemblPlants" id="AVESA.00010b.r2.4AG0651550.1.CDS"/>
    </source>
</evidence>
<evidence type="ECO:0000313" key="2">
    <source>
        <dbReference type="Proteomes" id="UP001732700"/>
    </source>
</evidence>
<name>A0ACD5WPZ8_AVESA</name>
<dbReference type="EnsemblPlants" id="AVESA.00010b.r2.4AG0651550.1">
    <property type="protein sequence ID" value="AVESA.00010b.r2.4AG0651550.1.CDS"/>
    <property type="gene ID" value="AVESA.00010b.r2.4AG0651550"/>
</dbReference>
<reference evidence="1" key="1">
    <citation type="submission" date="2021-05" db="EMBL/GenBank/DDBJ databases">
        <authorList>
            <person name="Scholz U."/>
            <person name="Mascher M."/>
            <person name="Fiebig A."/>
        </authorList>
    </citation>
    <scope>NUCLEOTIDE SEQUENCE [LARGE SCALE GENOMIC DNA]</scope>
</reference>
<reference evidence="1" key="2">
    <citation type="submission" date="2025-09" db="UniProtKB">
        <authorList>
            <consortium name="EnsemblPlants"/>
        </authorList>
    </citation>
    <scope>IDENTIFICATION</scope>
</reference>
<proteinExistence type="predicted"/>
<sequence length="174" mass="19957">MIGFGSSGKVYKGVHKDGKKFAVKLLYGMPGLNDDQFQNEFNYLKRLDHQNIVRLVGRCNETKEKLVNHMGKLVLAEKRYTALCLEYMHNGSLDNYISDEYSGHSWSTRYKIIKGICEGLKYLHEELKPPIYHLDLKPANVLLDKNMLPKISDFGLSKLFGEEQTQIISNDRGT</sequence>
<protein>
    <submittedName>
        <fullName evidence="1">Uncharacterized protein</fullName>
    </submittedName>
</protein>
<organism evidence="1 2">
    <name type="scientific">Avena sativa</name>
    <name type="common">Oat</name>
    <dbReference type="NCBI Taxonomy" id="4498"/>
    <lineage>
        <taxon>Eukaryota</taxon>
        <taxon>Viridiplantae</taxon>
        <taxon>Streptophyta</taxon>
        <taxon>Embryophyta</taxon>
        <taxon>Tracheophyta</taxon>
        <taxon>Spermatophyta</taxon>
        <taxon>Magnoliopsida</taxon>
        <taxon>Liliopsida</taxon>
        <taxon>Poales</taxon>
        <taxon>Poaceae</taxon>
        <taxon>BOP clade</taxon>
        <taxon>Pooideae</taxon>
        <taxon>Poodae</taxon>
        <taxon>Poeae</taxon>
        <taxon>Poeae Chloroplast Group 1 (Aveneae type)</taxon>
        <taxon>Aveninae</taxon>
        <taxon>Avena</taxon>
    </lineage>
</organism>